<dbReference type="Proteomes" id="UP000002213">
    <property type="component" value="Chromosome"/>
</dbReference>
<accession>C6WLL3</accession>
<name>C6WLL3_ACTMD</name>
<evidence type="ECO:0000313" key="2">
    <source>
        <dbReference type="Proteomes" id="UP000002213"/>
    </source>
</evidence>
<sequence>MTNDHTVPQMYLRRFGWQRKPRSKQWFIAARRVEELGQPFEANVKNVAAVTDFYGEQLEKLLCQLEGDAVPAFDAVLEDPRGALPGPDRWPLKDDLRMKMAWWIAAQIVRNVRQRRRLLHLASEGTGQLAVPQSIKSLAGKDLQVRFMVDQLARMSWSIFSRPWGLGFSDLCLWTGDVPVVVVNGHDDENQLLATSFWDVVLPLDPHRFLFLPNWSDRRDDPQKRVDHLLKMDQGIGQIISAMVFEAADSHVFCHRDHDPSRHLDLVGPRLPRPWTGETGTGPSWVIEYPVMEPGWTIERRWLTEHPPPQETSESESP</sequence>
<gene>
    <name evidence="1" type="ordered locus">Amir_4568</name>
</gene>
<proteinExistence type="predicted"/>
<evidence type="ECO:0000313" key="1">
    <source>
        <dbReference type="EMBL" id="ACU38406.1"/>
    </source>
</evidence>
<keyword evidence="2" id="KW-1185">Reference proteome</keyword>
<dbReference type="InterPro" id="IPR025332">
    <property type="entry name" value="DUF4238"/>
</dbReference>
<protein>
    <recommendedName>
        <fullName evidence="3">DUF4238 domain-containing protein</fullName>
    </recommendedName>
</protein>
<reference evidence="1 2" key="1">
    <citation type="journal article" date="2009" name="Stand. Genomic Sci.">
        <title>Complete genome sequence of Actinosynnema mirum type strain (101).</title>
        <authorList>
            <person name="Land M."/>
            <person name="Lapidus A."/>
            <person name="Mayilraj S."/>
            <person name="Chen F."/>
            <person name="Copeland A."/>
            <person name="Del Rio T.G."/>
            <person name="Nolan M."/>
            <person name="Lucas S."/>
            <person name="Tice H."/>
            <person name="Cheng J.F."/>
            <person name="Chertkov O."/>
            <person name="Bruce D."/>
            <person name="Goodwin L."/>
            <person name="Pitluck S."/>
            <person name="Rohde M."/>
            <person name="Goker M."/>
            <person name="Pati A."/>
            <person name="Ivanova N."/>
            <person name="Mavromatis K."/>
            <person name="Chen A."/>
            <person name="Palaniappan K."/>
            <person name="Hauser L."/>
            <person name="Chang Y.J."/>
            <person name="Jeffries C.C."/>
            <person name="Brettin T."/>
            <person name="Detter J.C."/>
            <person name="Han C."/>
            <person name="Chain P."/>
            <person name="Tindall B.J."/>
            <person name="Bristow J."/>
            <person name="Eisen J.A."/>
            <person name="Markowitz V."/>
            <person name="Hugenholtz P."/>
            <person name="Kyrpides N.C."/>
            <person name="Klenk H.P."/>
        </authorList>
    </citation>
    <scope>NUCLEOTIDE SEQUENCE [LARGE SCALE GENOMIC DNA]</scope>
    <source>
        <strain evidence="2">ATCC 29888 / DSM 43827 / JCM 3225 / NBRC 14064 / NCIMB 13271 / NRRL B-12336 / IMRU 3971 / 101</strain>
    </source>
</reference>
<evidence type="ECO:0008006" key="3">
    <source>
        <dbReference type="Google" id="ProtNLM"/>
    </source>
</evidence>
<dbReference type="eggNOG" id="ENOG5033U0C">
    <property type="taxonomic scope" value="Bacteria"/>
</dbReference>
<dbReference type="EMBL" id="CP001630">
    <property type="protein sequence ID" value="ACU38406.1"/>
    <property type="molecule type" value="Genomic_DNA"/>
</dbReference>
<dbReference type="KEGG" id="ami:Amir_4568"/>
<dbReference type="HOGENOM" id="CLU_873283_0_0_11"/>
<dbReference type="AlphaFoldDB" id="C6WLL3"/>
<organism evidence="1 2">
    <name type="scientific">Actinosynnema mirum (strain ATCC 29888 / DSM 43827 / JCM 3225 / NBRC 14064 / NCIMB 13271 / NRRL B-12336 / IMRU 3971 / 101)</name>
    <dbReference type="NCBI Taxonomy" id="446462"/>
    <lineage>
        <taxon>Bacteria</taxon>
        <taxon>Bacillati</taxon>
        <taxon>Actinomycetota</taxon>
        <taxon>Actinomycetes</taxon>
        <taxon>Pseudonocardiales</taxon>
        <taxon>Pseudonocardiaceae</taxon>
        <taxon>Actinosynnema</taxon>
    </lineage>
</organism>
<dbReference type="Pfam" id="PF14022">
    <property type="entry name" value="DUF4238"/>
    <property type="match status" value="1"/>
</dbReference>